<evidence type="ECO:0000313" key="3">
    <source>
        <dbReference type="EMBL" id="RDK08017.1"/>
    </source>
</evidence>
<dbReference type="SUPFAM" id="SSF52317">
    <property type="entry name" value="Class I glutamine amidotransferase-like"/>
    <property type="match status" value="1"/>
</dbReference>
<dbReference type="EMBL" id="QKWJ01000032">
    <property type="protein sequence ID" value="RDK08017.1"/>
    <property type="molecule type" value="Genomic_DNA"/>
</dbReference>
<evidence type="ECO:0000313" key="4">
    <source>
        <dbReference type="Proteomes" id="UP000255165"/>
    </source>
</evidence>
<reference evidence="4" key="1">
    <citation type="submission" date="2018-06" db="EMBL/GenBank/DDBJ databases">
        <authorList>
            <person name="Feng T."/>
            <person name="Jeon C.O."/>
        </authorList>
    </citation>
    <scope>NUCLEOTIDE SEQUENCE [LARGE SCALE GENOMIC DNA]</scope>
    <source>
        <strain evidence="4">S23</strain>
    </source>
</reference>
<comment type="caution">
    <text evidence="3">The sequence shown here is derived from an EMBL/GenBank/DDBJ whole genome shotgun (WGS) entry which is preliminary data.</text>
</comment>
<dbReference type="Pfam" id="PF01965">
    <property type="entry name" value="DJ-1_PfpI"/>
    <property type="match status" value="1"/>
</dbReference>
<dbReference type="InterPro" id="IPR052158">
    <property type="entry name" value="INH-QAR"/>
</dbReference>
<sequence>MGSTPSNTTNTTWRVDTGLAAKLAENAAALSLLIITVLRTLQSCSGLRENSVAFPFRFVTIVAMVVMAVLQMASTRALGQNSISVGDFSIPRPHHPQPVIAVLALNEGTETTDFLVPYAVLRRAEVATVEAVAKSPGRVTLMPALAVELQHDMASFDRRYPKGADYVIVPAMHSDSDPVITGWIRTQAAKGAVIVAICSGALVAGKAGLLDHRRFAGHWYDRTTLLARHPSAVHLPNRRYVADNGTVSTTGVSASVPVSVALVEAIAGRERAELVAASIGVSDWGAVHDGAPFRIDVGNATTLAVNALMFWRHETIAIPVVNGVDDFQLALAADAWSRTYRSTAMAEAAGPVRTRSGLTLVPASPAAHRDAYRVPLLADALPASQLRHTLADISQRYGDDTRKLVELTMEYDDRGGY</sequence>
<feature type="transmembrane region" description="Helical" evidence="1">
    <location>
        <begin position="53"/>
        <end position="73"/>
    </location>
</feature>
<dbReference type="PANTHER" id="PTHR43130:SF3">
    <property type="entry name" value="HTH-TYPE TRANSCRIPTIONAL REGULATOR RV1931C"/>
    <property type="match status" value="1"/>
</dbReference>
<proteinExistence type="predicted"/>
<dbReference type="InterPro" id="IPR029062">
    <property type="entry name" value="Class_I_gatase-like"/>
</dbReference>
<keyword evidence="1" id="KW-1133">Transmembrane helix</keyword>
<accession>A0A370NQX2</accession>
<feature type="domain" description="DJ-1/PfpI" evidence="2">
    <location>
        <begin position="102"/>
        <end position="264"/>
    </location>
</feature>
<dbReference type="AlphaFoldDB" id="A0A370NQX2"/>
<dbReference type="Gene3D" id="3.40.50.880">
    <property type="match status" value="1"/>
</dbReference>
<name>A0A370NQX2_9BURK</name>
<dbReference type="InterPro" id="IPR002818">
    <property type="entry name" value="DJ-1/PfpI"/>
</dbReference>
<dbReference type="Proteomes" id="UP000255165">
    <property type="component" value="Unassembled WGS sequence"/>
</dbReference>
<keyword evidence="4" id="KW-1185">Reference proteome</keyword>
<keyword evidence="1" id="KW-0472">Membrane</keyword>
<keyword evidence="1" id="KW-0812">Transmembrane</keyword>
<dbReference type="PANTHER" id="PTHR43130">
    <property type="entry name" value="ARAC-FAMILY TRANSCRIPTIONAL REGULATOR"/>
    <property type="match status" value="1"/>
</dbReference>
<gene>
    <name evidence="3" type="ORF">DN412_23085</name>
</gene>
<evidence type="ECO:0000256" key="1">
    <source>
        <dbReference type="SAM" id="Phobius"/>
    </source>
</evidence>
<organism evidence="3 4">
    <name type="scientific">Cupriavidus lacunae</name>
    <dbReference type="NCBI Taxonomy" id="2666307"/>
    <lineage>
        <taxon>Bacteria</taxon>
        <taxon>Pseudomonadati</taxon>
        <taxon>Pseudomonadota</taxon>
        <taxon>Betaproteobacteria</taxon>
        <taxon>Burkholderiales</taxon>
        <taxon>Burkholderiaceae</taxon>
        <taxon>Cupriavidus</taxon>
    </lineage>
</organism>
<protein>
    <submittedName>
        <fullName evidence="3">Thiamine biosynthesis protein ThiJ</fullName>
    </submittedName>
</protein>
<evidence type="ECO:0000259" key="2">
    <source>
        <dbReference type="Pfam" id="PF01965"/>
    </source>
</evidence>